<sequence>MKNKNLLLIFTRNPELGKCKTRLAAKVGDTAALEIYKFLLEHTVSITKGLPAQKHVYYSEAIWKDDIWDNDDYHKELQLGPDLGTRMLNAFQKGFNAGFEKIIVIGSDMYDLSQTDLEAAFAALNNHKYVVGPAEDGGYYLLGMTSLKKELFENKTWGTETVLSSTMENLKNDNYFLLKAKNDVDHYEDIKDIDAFQRFLKHL</sequence>
<keyword evidence="1" id="KW-0808">Transferase</keyword>
<dbReference type="GO" id="GO:0016740">
    <property type="term" value="F:transferase activity"/>
    <property type="evidence" value="ECO:0007669"/>
    <property type="project" value="UniProtKB-KW"/>
</dbReference>
<dbReference type="EMBL" id="VRUR01000001">
    <property type="protein sequence ID" value="TXN38445.1"/>
    <property type="molecule type" value="Genomic_DNA"/>
</dbReference>
<dbReference type="AlphaFoldDB" id="A0A5C8V8Z7"/>
<reference evidence="1 2" key="1">
    <citation type="submission" date="2019-08" db="EMBL/GenBank/DDBJ databases">
        <title>Professor.</title>
        <authorList>
            <person name="Park J.S."/>
        </authorList>
    </citation>
    <scope>NUCLEOTIDE SEQUENCE [LARGE SCALE GENOMIC DNA]</scope>
    <source>
        <strain evidence="1 2">176CP5-101</strain>
    </source>
</reference>
<dbReference type="InterPro" id="IPR029044">
    <property type="entry name" value="Nucleotide-diphossugar_trans"/>
</dbReference>
<evidence type="ECO:0000313" key="2">
    <source>
        <dbReference type="Proteomes" id="UP000321456"/>
    </source>
</evidence>
<keyword evidence="2" id="KW-1185">Reference proteome</keyword>
<comment type="caution">
    <text evidence="1">The sequence shown here is derived from an EMBL/GenBank/DDBJ whole genome shotgun (WGS) entry which is preliminary data.</text>
</comment>
<name>A0A5C8V8Z7_9FLAO</name>
<accession>A0A5C8V8Z7</accession>
<gene>
    <name evidence="1" type="ORF">FVB32_07725</name>
</gene>
<dbReference type="Pfam" id="PF09837">
    <property type="entry name" value="DUF2064"/>
    <property type="match status" value="1"/>
</dbReference>
<evidence type="ECO:0000313" key="1">
    <source>
        <dbReference type="EMBL" id="TXN38445.1"/>
    </source>
</evidence>
<dbReference type="Proteomes" id="UP000321456">
    <property type="component" value="Unassembled WGS sequence"/>
</dbReference>
<organism evidence="1 2">
    <name type="scientific">Flagellimonas hymeniacidonis</name>
    <dbReference type="NCBI Taxonomy" id="2603628"/>
    <lineage>
        <taxon>Bacteria</taxon>
        <taxon>Pseudomonadati</taxon>
        <taxon>Bacteroidota</taxon>
        <taxon>Flavobacteriia</taxon>
        <taxon>Flavobacteriales</taxon>
        <taxon>Flavobacteriaceae</taxon>
        <taxon>Flagellimonas</taxon>
    </lineage>
</organism>
<dbReference type="SUPFAM" id="SSF53448">
    <property type="entry name" value="Nucleotide-diphospho-sugar transferases"/>
    <property type="match status" value="1"/>
</dbReference>
<dbReference type="Gene3D" id="3.90.550.10">
    <property type="entry name" value="Spore Coat Polysaccharide Biosynthesis Protein SpsA, Chain A"/>
    <property type="match status" value="1"/>
</dbReference>
<proteinExistence type="predicted"/>
<dbReference type="PANTHER" id="PTHR36529:SF1">
    <property type="entry name" value="GLYCOSYLTRANSFERASE"/>
    <property type="match status" value="1"/>
</dbReference>
<protein>
    <submittedName>
        <fullName evidence="1">Glycosyltransferase</fullName>
    </submittedName>
</protein>
<dbReference type="InterPro" id="IPR018641">
    <property type="entry name" value="Trfase_1_rSAM/seldom-assoc"/>
</dbReference>
<dbReference type="PANTHER" id="PTHR36529">
    <property type="entry name" value="SLL1095 PROTEIN"/>
    <property type="match status" value="1"/>
</dbReference>
<dbReference type="NCBIfam" id="TIGR04282">
    <property type="entry name" value="glyco_like_cofC"/>
    <property type="match status" value="1"/>
</dbReference>